<keyword evidence="7" id="KW-0698">rRNA processing</keyword>
<evidence type="ECO:0000256" key="7">
    <source>
        <dbReference type="HAMAP-Rule" id="MF_00009"/>
    </source>
</evidence>
<dbReference type="GO" id="GO:0008270">
    <property type="term" value="F:zinc ion binding"/>
    <property type="evidence" value="ECO:0007669"/>
    <property type="project" value="UniProtKB-UniRule"/>
</dbReference>
<comment type="subcellular location">
    <subcellularLocation>
        <location evidence="7">Cytoplasm</location>
    </subcellularLocation>
</comment>
<dbReference type="EC" id="3.1.-.-" evidence="7"/>
<comment type="function">
    <text evidence="7">Single strand-specific metallo-endoribonuclease involved in late-stage 70S ribosome quality control and in maturation of the 3' terminus of the 16S rRNA.</text>
</comment>
<dbReference type="InterPro" id="IPR002036">
    <property type="entry name" value="YbeY"/>
</dbReference>
<name>A0A1F5SHQ0_9BACT</name>
<dbReference type="EMBL" id="MFGB01000016">
    <property type="protein sequence ID" value="OGF26247.1"/>
    <property type="molecule type" value="Genomic_DNA"/>
</dbReference>
<keyword evidence="3 7" id="KW-0479">Metal-binding</keyword>
<evidence type="ECO:0000256" key="6">
    <source>
        <dbReference type="ARBA" id="ARBA00022833"/>
    </source>
</evidence>
<organism evidence="8 9">
    <name type="scientific">Candidatus Falkowbacteria bacterium RIFOXYA2_FULL_47_19</name>
    <dbReference type="NCBI Taxonomy" id="1797994"/>
    <lineage>
        <taxon>Bacteria</taxon>
        <taxon>Candidatus Falkowiibacteriota</taxon>
    </lineage>
</organism>
<protein>
    <recommendedName>
        <fullName evidence="7">Endoribonuclease YbeY</fullName>
        <ecNumber evidence="7">3.1.-.-</ecNumber>
    </recommendedName>
</protein>
<comment type="caution">
    <text evidence="8">The sequence shown here is derived from an EMBL/GenBank/DDBJ whole genome shotgun (WGS) entry which is preliminary data.</text>
</comment>
<dbReference type="GO" id="GO:0006364">
    <property type="term" value="P:rRNA processing"/>
    <property type="evidence" value="ECO:0007669"/>
    <property type="project" value="UniProtKB-UniRule"/>
</dbReference>
<evidence type="ECO:0000256" key="2">
    <source>
        <dbReference type="ARBA" id="ARBA00022722"/>
    </source>
</evidence>
<dbReference type="GO" id="GO:0005737">
    <property type="term" value="C:cytoplasm"/>
    <property type="evidence" value="ECO:0007669"/>
    <property type="project" value="UniProtKB-SubCell"/>
</dbReference>
<dbReference type="InterPro" id="IPR023091">
    <property type="entry name" value="MetalPrtase_cat_dom_sf_prd"/>
</dbReference>
<dbReference type="Gene3D" id="3.40.390.30">
    <property type="entry name" value="Metalloproteases ('zincins'), catalytic domain"/>
    <property type="match status" value="1"/>
</dbReference>
<keyword evidence="6 7" id="KW-0862">Zinc</keyword>
<evidence type="ECO:0000256" key="5">
    <source>
        <dbReference type="ARBA" id="ARBA00022801"/>
    </source>
</evidence>
<evidence type="ECO:0000313" key="8">
    <source>
        <dbReference type="EMBL" id="OGF26247.1"/>
    </source>
</evidence>
<dbReference type="AlphaFoldDB" id="A0A1F5SHQ0"/>
<dbReference type="NCBIfam" id="TIGR00043">
    <property type="entry name" value="rRNA maturation RNase YbeY"/>
    <property type="match status" value="1"/>
</dbReference>
<dbReference type="PANTHER" id="PTHR46986">
    <property type="entry name" value="ENDORIBONUCLEASE YBEY, CHLOROPLASTIC"/>
    <property type="match status" value="1"/>
</dbReference>
<keyword evidence="5 7" id="KW-0378">Hydrolase</keyword>
<dbReference type="SUPFAM" id="SSF55486">
    <property type="entry name" value="Metalloproteases ('zincins'), catalytic domain"/>
    <property type="match status" value="1"/>
</dbReference>
<dbReference type="GO" id="GO:0004222">
    <property type="term" value="F:metalloendopeptidase activity"/>
    <property type="evidence" value="ECO:0007669"/>
    <property type="project" value="InterPro"/>
</dbReference>
<dbReference type="STRING" id="1797994.A2227_03100"/>
<evidence type="ECO:0000256" key="1">
    <source>
        <dbReference type="ARBA" id="ARBA00010875"/>
    </source>
</evidence>
<dbReference type="InterPro" id="IPR020549">
    <property type="entry name" value="YbeY_CS"/>
</dbReference>
<keyword evidence="7" id="KW-0963">Cytoplasm</keyword>
<feature type="binding site" evidence="7">
    <location>
        <position position="108"/>
    </location>
    <ligand>
        <name>Zn(2+)</name>
        <dbReference type="ChEBI" id="CHEBI:29105"/>
        <note>catalytic</note>
    </ligand>
</feature>
<dbReference type="Proteomes" id="UP000178367">
    <property type="component" value="Unassembled WGS sequence"/>
</dbReference>
<feature type="binding site" evidence="7">
    <location>
        <position position="114"/>
    </location>
    <ligand>
        <name>Zn(2+)</name>
        <dbReference type="ChEBI" id="CHEBI:29105"/>
        <note>catalytic</note>
    </ligand>
</feature>
<evidence type="ECO:0000256" key="4">
    <source>
        <dbReference type="ARBA" id="ARBA00022759"/>
    </source>
</evidence>
<dbReference type="PANTHER" id="PTHR46986:SF1">
    <property type="entry name" value="ENDORIBONUCLEASE YBEY, CHLOROPLASTIC"/>
    <property type="match status" value="1"/>
</dbReference>
<evidence type="ECO:0000256" key="3">
    <source>
        <dbReference type="ARBA" id="ARBA00022723"/>
    </source>
</evidence>
<dbReference type="PROSITE" id="PS01306">
    <property type="entry name" value="UPF0054"/>
    <property type="match status" value="1"/>
</dbReference>
<evidence type="ECO:0000313" key="9">
    <source>
        <dbReference type="Proteomes" id="UP000178367"/>
    </source>
</evidence>
<sequence length="136" mass="15471">MNMIEINNRTRSKIDLKLVRMVTDKFLRQNGLGNRELSIAFVGDIVMRRLNGEYRKKDKVTDVLAFPGEGNDLGEIIIDYAQIKRQAKKFSPNPKSELVFILVHALLHLLGYDDVTAGGRAEMIALGEKFIKKLRV</sequence>
<feature type="binding site" evidence="7">
    <location>
        <position position="104"/>
    </location>
    <ligand>
        <name>Zn(2+)</name>
        <dbReference type="ChEBI" id="CHEBI:29105"/>
        <note>catalytic</note>
    </ligand>
</feature>
<comment type="similarity">
    <text evidence="1 7">Belongs to the endoribonuclease YbeY family.</text>
</comment>
<gene>
    <name evidence="7" type="primary">ybeY</name>
    <name evidence="8" type="ORF">A2227_03100</name>
</gene>
<accession>A0A1F5SHQ0</accession>
<dbReference type="GO" id="GO:0004521">
    <property type="term" value="F:RNA endonuclease activity"/>
    <property type="evidence" value="ECO:0007669"/>
    <property type="project" value="UniProtKB-UniRule"/>
</dbReference>
<comment type="cofactor">
    <cofactor evidence="7">
        <name>Zn(2+)</name>
        <dbReference type="ChEBI" id="CHEBI:29105"/>
    </cofactor>
    <text evidence="7">Binds 1 zinc ion.</text>
</comment>
<dbReference type="Pfam" id="PF02130">
    <property type="entry name" value="YbeY"/>
    <property type="match status" value="1"/>
</dbReference>
<keyword evidence="4 7" id="KW-0255">Endonuclease</keyword>
<proteinExistence type="inferred from homology"/>
<keyword evidence="2 7" id="KW-0540">Nuclease</keyword>
<dbReference type="HAMAP" id="MF_00009">
    <property type="entry name" value="Endoribonucl_YbeY"/>
    <property type="match status" value="1"/>
</dbReference>
<reference evidence="8 9" key="1">
    <citation type="journal article" date="2016" name="Nat. Commun.">
        <title>Thousands of microbial genomes shed light on interconnected biogeochemical processes in an aquifer system.</title>
        <authorList>
            <person name="Anantharaman K."/>
            <person name="Brown C.T."/>
            <person name="Hug L.A."/>
            <person name="Sharon I."/>
            <person name="Castelle C.J."/>
            <person name="Probst A.J."/>
            <person name="Thomas B.C."/>
            <person name="Singh A."/>
            <person name="Wilkins M.J."/>
            <person name="Karaoz U."/>
            <person name="Brodie E.L."/>
            <person name="Williams K.H."/>
            <person name="Hubbard S.S."/>
            <person name="Banfield J.F."/>
        </authorList>
    </citation>
    <scope>NUCLEOTIDE SEQUENCE [LARGE SCALE GENOMIC DNA]</scope>
</reference>
<keyword evidence="7" id="KW-0690">Ribosome biogenesis</keyword>